<comment type="caution">
    <text evidence="2">The sequence shown here is derived from an EMBL/GenBank/DDBJ whole genome shotgun (WGS) entry which is preliminary data.</text>
</comment>
<dbReference type="Pfam" id="PF13307">
    <property type="entry name" value="Helicase_C_2"/>
    <property type="match status" value="1"/>
</dbReference>
<name>A0ABU8YPB0_9CYAN</name>
<dbReference type="InterPro" id="IPR006555">
    <property type="entry name" value="ATP-dep_Helicase_C"/>
</dbReference>
<keyword evidence="2" id="KW-0378">Hydrolase</keyword>
<protein>
    <submittedName>
        <fullName evidence="2">Helicase C-terminal domain-containing protein</fullName>
    </submittedName>
</protein>
<proteinExistence type="predicted"/>
<accession>A0ABU8YPB0</accession>
<keyword evidence="3" id="KW-1185">Reference proteome</keyword>
<keyword evidence="2" id="KW-0067">ATP-binding</keyword>
<evidence type="ECO:0000313" key="2">
    <source>
        <dbReference type="EMBL" id="MEK0186197.1"/>
    </source>
</evidence>
<keyword evidence="2" id="KW-0347">Helicase</keyword>
<dbReference type="EMBL" id="JBBLXS010000191">
    <property type="protein sequence ID" value="MEK0186197.1"/>
    <property type="molecule type" value="Genomic_DNA"/>
</dbReference>
<dbReference type="Proteomes" id="UP001384579">
    <property type="component" value="Unassembled WGS sequence"/>
</dbReference>
<reference evidence="2 3" key="1">
    <citation type="journal article" date="2020" name="Harmful Algae">
        <title>Molecular and morphological characterization of a novel dihydroanatoxin-a producing Microcoleus species (cyanobacteria) from the Russian River, California, USA.</title>
        <authorList>
            <person name="Conklin K.Y."/>
            <person name="Stancheva R."/>
            <person name="Otten T.G."/>
            <person name="Fadness R."/>
            <person name="Boyer G.L."/>
            <person name="Read B."/>
            <person name="Zhang X."/>
            <person name="Sheath R.G."/>
        </authorList>
    </citation>
    <scope>NUCLEOTIDE SEQUENCE [LARGE SCALE GENOMIC DNA]</scope>
    <source>
        <strain evidence="2 3">PTRS2</strain>
    </source>
</reference>
<evidence type="ECO:0000259" key="1">
    <source>
        <dbReference type="Pfam" id="PF13307"/>
    </source>
</evidence>
<feature type="non-terminal residue" evidence="2">
    <location>
        <position position="1"/>
    </location>
</feature>
<evidence type="ECO:0000313" key="3">
    <source>
        <dbReference type="Proteomes" id="UP001384579"/>
    </source>
</evidence>
<sequence>DRQSELIQLYIPDGLPLPNTPEFQGVLIQEIRTLLCMSLSVAGLTVLIVGDVPLKARMAARLASEFGSRVRVETTDVGENGILVTGWEFWREHQGELSAPHLLAIATLPLPSMENPLVMARVAYYKERRQDWFRLYLLPAALNELQRAIAPVRERQGVVAIFDNRVIYRSYGQQILAAMSPFARIDYLDTTWLTQA</sequence>
<keyword evidence="2" id="KW-0547">Nucleotide-binding</keyword>
<dbReference type="RefSeq" id="WP_340541572.1">
    <property type="nucleotide sequence ID" value="NZ_JBBLXS010000191.1"/>
</dbReference>
<dbReference type="GO" id="GO:0004386">
    <property type="term" value="F:helicase activity"/>
    <property type="evidence" value="ECO:0007669"/>
    <property type="project" value="UniProtKB-KW"/>
</dbReference>
<organism evidence="2 3">
    <name type="scientific">Microcoleus anatoxicus PTRS2</name>
    <dbReference type="NCBI Taxonomy" id="2705321"/>
    <lineage>
        <taxon>Bacteria</taxon>
        <taxon>Bacillati</taxon>
        <taxon>Cyanobacteriota</taxon>
        <taxon>Cyanophyceae</taxon>
        <taxon>Oscillatoriophycideae</taxon>
        <taxon>Oscillatoriales</taxon>
        <taxon>Microcoleaceae</taxon>
        <taxon>Microcoleus</taxon>
        <taxon>Microcoleus anatoxicus</taxon>
    </lineage>
</organism>
<feature type="domain" description="ATP-dependent helicase C-terminal" evidence="1">
    <location>
        <begin position="102"/>
        <end position="181"/>
    </location>
</feature>
<gene>
    <name evidence="2" type="ORF">WMG39_15255</name>
</gene>